<dbReference type="EMBL" id="SSFD01000146">
    <property type="protein sequence ID" value="TXH85414.1"/>
    <property type="molecule type" value="Genomic_DNA"/>
</dbReference>
<organism evidence="7 8">
    <name type="scientific">Thauera aminoaromatica</name>
    <dbReference type="NCBI Taxonomy" id="164330"/>
    <lineage>
        <taxon>Bacteria</taxon>
        <taxon>Pseudomonadati</taxon>
        <taxon>Pseudomonadota</taxon>
        <taxon>Betaproteobacteria</taxon>
        <taxon>Rhodocyclales</taxon>
        <taxon>Zoogloeaceae</taxon>
        <taxon>Thauera</taxon>
    </lineage>
</organism>
<dbReference type="RefSeq" id="WP_276658523.1">
    <property type="nucleotide sequence ID" value="NZ_SSFD01000146.1"/>
</dbReference>
<proteinExistence type="predicted"/>
<evidence type="ECO:0000313" key="7">
    <source>
        <dbReference type="EMBL" id="TXH85414.1"/>
    </source>
</evidence>
<dbReference type="InterPro" id="IPR002123">
    <property type="entry name" value="Plipid/glycerol_acylTrfase"/>
</dbReference>
<dbReference type="Pfam" id="PF01553">
    <property type="entry name" value="Acyltransferase"/>
    <property type="match status" value="1"/>
</dbReference>
<dbReference type="SMART" id="SM00563">
    <property type="entry name" value="PlsC"/>
    <property type="match status" value="1"/>
</dbReference>
<dbReference type="CDD" id="cd07989">
    <property type="entry name" value="LPLAT_AGPAT-like"/>
    <property type="match status" value="1"/>
</dbReference>
<dbReference type="SUPFAM" id="SSF69593">
    <property type="entry name" value="Glycerol-3-phosphate (1)-acyltransferase"/>
    <property type="match status" value="1"/>
</dbReference>
<keyword evidence="5 7" id="KW-0012">Acyltransferase</keyword>
<feature type="domain" description="Phospholipid/glycerol acyltransferase" evidence="6">
    <location>
        <begin position="62"/>
        <end position="174"/>
    </location>
</feature>
<dbReference type="PANTHER" id="PTHR10434">
    <property type="entry name" value="1-ACYL-SN-GLYCEROL-3-PHOSPHATE ACYLTRANSFERASE"/>
    <property type="match status" value="1"/>
</dbReference>
<evidence type="ECO:0000256" key="3">
    <source>
        <dbReference type="ARBA" id="ARBA00022679"/>
    </source>
</evidence>
<comment type="pathway">
    <text evidence="1">Lipid metabolism.</text>
</comment>
<dbReference type="GO" id="GO:0006654">
    <property type="term" value="P:phosphatidic acid biosynthetic process"/>
    <property type="evidence" value="ECO:0007669"/>
    <property type="project" value="TreeGrafter"/>
</dbReference>
<dbReference type="PANTHER" id="PTHR10434:SF64">
    <property type="entry name" value="1-ACYL-SN-GLYCEROL-3-PHOSPHATE ACYLTRANSFERASE-RELATED"/>
    <property type="match status" value="1"/>
</dbReference>
<dbReference type="GO" id="GO:0003841">
    <property type="term" value="F:1-acylglycerol-3-phosphate O-acyltransferase activity"/>
    <property type="evidence" value="ECO:0007669"/>
    <property type="project" value="TreeGrafter"/>
</dbReference>
<dbReference type="AlphaFoldDB" id="A0A5C7SNN5"/>
<protein>
    <submittedName>
        <fullName evidence="7">1-acyl-sn-glycerol-3-phosphate acyltransferase</fullName>
    </submittedName>
</protein>
<comment type="caution">
    <text evidence="7">The sequence shown here is derived from an EMBL/GenBank/DDBJ whole genome shotgun (WGS) entry which is preliminary data.</text>
</comment>
<keyword evidence="2" id="KW-0444">Lipid biosynthesis</keyword>
<accession>A0A5C7SNN5</accession>
<evidence type="ECO:0000256" key="5">
    <source>
        <dbReference type="ARBA" id="ARBA00023315"/>
    </source>
</evidence>
<gene>
    <name evidence="7" type="ORF">E6Q80_09760</name>
</gene>
<keyword evidence="4" id="KW-0443">Lipid metabolism</keyword>
<evidence type="ECO:0000259" key="6">
    <source>
        <dbReference type="SMART" id="SM00563"/>
    </source>
</evidence>
<evidence type="ECO:0000256" key="2">
    <source>
        <dbReference type="ARBA" id="ARBA00022516"/>
    </source>
</evidence>
<evidence type="ECO:0000256" key="1">
    <source>
        <dbReference type="ARBA" id="ARBA00005189"/>
    </source>
</evidence>
<reference evidence="7 8" key="1">
    <citation type="submission" date="2018-09" db="EMBL/GenBank/DDBJ databases">
        <title>Metagenome Assembled Genomes from an Advanced Water Purification Facility.</title>
        <authorList>
            <person name="Stamps B.W."/>
            <person name="Spear J.R."/>
        </authorList>
    </citation>
    <scope>NUCLEOTIDE SEQUENCE [LARGE SCALE GENOMIC DNA]</scope>
    <source>
        <strain evidence="7">Bin_27_1</strain>
    </source>
</reference>
<evidence type="ECO:0000256" key="4">
    <source>
        <dbReference type="ARBA" id="ARBA00023098"/>
    </source>
</evidence>
<name>A0A5C7SNN5_THASP</name>
<evidence type="ECO:0000313" key="8">
    <source>
        <dbReference type="Proteomes" id="UP000321192"/>
    </source>
</evidence>
<sequence>MRLLRYARLTAHLLRGTAIAAFGFPFIQPARQIRLRQQWSAHLLEILGIRLEKDEPFVAPGSLLVANHVSWLDIFVINAAYPAAFISKAEVRDWPLIGWLAAKNETVFLRRGSRGHARIVNAEIASLLGRGRQVALFPEGTTTDGSHVHPFHAALLQPAIDAGAPIQPLALCYRLPDGRFTRAPAYDGDVSLLDCLKAIVAEREIVARIHVTPQLATAELPDRKRLSQSARSAIVERLEAA</sequence>
<keyword evidence="3 7" id="KW-0808">Transferase</keyword>
<dbReference type="Proteomes" id="UP000321192">
    <property type="component" value="Unassembled WGS sequence"/>
</dbReference>